<evidence type="ECO:0000313" key="2">
    <source>
        <dbReference type="EMBL" id="PPK62798.1"/>
    </source>
</evidence>
<name>A0A2S6GCT5_9PSEU</name>
<feature type="transmembrane region" description="Helical" evidence="1">
    <location>
        <begin position="331"/>
        <end position="353"/>
    </location>
</feature>
<sequence length="848" mass="88206">MQLPWRAAPRAAVSGPLTVLVAFVAALLLSFVGAAAVLHADSAGSAAVGYQAGRLCPQTVPPVIDGNKVTVADANRILALARDSGRANGFPTLVGAVYSPVRQWDFNGPHPWSQFAYRDGARDNLKVLSGGGQDGLWVPKSIADDAGIKLGDRGLNGTLPPVTAIYADIAEPVPDYWCSEQQRVVPNPLATEGATAAPIWFPSLREFTEHMDSLSDNAAAVSARFPVERLPATTEEAAALVDRGKRMLDGVVGTLRAEEKARFVIAANYFAKPVEVARAASDTVWSAVLPLTVISLLVGLAGVGAVTVQWFQRRHAELRLLWARGAGPVALGWRAVLELALPLLVGAGAGLAAARLALPWYAPSSDLTDGTGALASAVAGGVFVAALVVVGAVAATRAHRAFQTGAARRSARAWRLVPWELITAVLAYLAWARRESTPTKLAFGQPLPETADAVGLAFPLLVVLTVALVTVRLARWGLRAAHRVRLWRVPAAQLALRRLAAAAGSVVGILLVGTLAVGTLTVGVGVADAQRAALDTKSGLFVGAESAALIPTRVGVSGQLPPALAAHSTLVGVLKTGQNINLVIDPATFTRSAWLGDRDPADTQAQLDVLGGTGGPVPALRVGRTPEATTTLPRLGQVKPVEQVGSFPLIGTGQGYVVSRAAVRDLKQVDVWQIWSNQPLDTLIRDLDAAGIHHLQSRSRDKALDGLPFLTVTWTFDFVTALGVVLAVVAAAALVLAVEVRRRQNALAGALATRMGLRQRTLVASHLTELGGLAGVSVAAGSAAGVVCAAVSAPLLDPSPWLRPVAGAPDLLPLVSTTTGVAAVVVALVCWTAVRSVTTARVGELIRG</sequence>
<dbReference type="OrthoDB" id="3653743at2"/>
<feature type="transmembrane region" description="Helical" evidence="1">
    <location>
        <begin position="416"/>
        <end position="433"/>
    </location>
</feature>
<feature type="transmembrane region" description="Helical" evidence="1">
    <location>
        <begin position="284"/>
        <end position="311"/>
    </location>
</feature>
<keyword evidence="1" id="KW-1133">Transmembrane helix</keyword>
<feature type="transmembrane region" description="Helical" evidence="1">
    <location>
        <begin position="453"/>
        <end position="478"/>
    </location>
</feature>
<evidence type="ECO:0000256" key="1">
    <source>
        <dbReference type="SAM" id="Phobius"/>
    </source>
</evidence>
<organism evidence="2 3">
    <name type="scientific">Actinokineospora auranticolor</name>
    <dbReference type="NCBI Taxonomy" id="155976"/>
    <lineage>
        <taxon>Bacteria</taxon>
        <taxon>Bacillati</taxon>
        <taxon>Actinomycetota</taxon>
        <taxon>Actinomycetes</taxon>
        <taxon>Pseudonocardiales</taxon>
        <taxon>Pseudonocardiaceae</taxon>
        <taxon>Actinokineospora</taxon>
    </lineage>
</organism>
<comment type="caution">
    <text evidence="2">The sequence shown here is derived from an EMBL/GenBank/DDBJ whole genome shotgun (WGS) entry which is preliminary data.</text>
</comment>
<evidence type="ECO:0000313" key="3">
    <source>
        <dbReference type="Proteomes" id="UP000239203"/>
    </source>
</evidence>
<dbReference type="Proteomes" id="UP000239203">
    <property type="component" value="Unassembled WGS sequence"/>
</dbReference>
<feature type="transmembrane region" description="Helical" evidence="1">
    <location>
        <begin position="499"/>
        <end position="527"/>
    </location>
</feature>
<dbReference type="AlphaFoldDB" id="A0A2S6GCT5"/>
<keyword evidence="1" id="KW-0812">Transmembrane</keyword>
<dbReference type="RefSeq" id="WP_146108376.1">
    <property type="nucleotide sequence ID" value="NZ_CP154825.1"/>
</dbReference>
<dbReference type="EMBL" id="PTIX01000033">
    <property type="protein sequence ID" value="PPK62798.1"/>
    <property type="molecule type" value="Genomic_DNA"/>
</dbReference>
<feature type="transmembrane region" description="Helical" evidence="1">
    <location>
        <begin position="718"/>
        <end position="738"/>
    </location>
</feature>
<accession>A0A2S6GCT5</accession>
<feature type="transmembrane region" description="Helical" evidence="1">
    <location>
        <begin position="812"/>
        <end position="834"/>
    </location>
</feature>
<feature type="transmembrane region" description="Helical" evidence="1">
    <location>
        <begin position="770"/>
        <end position="792"/>
    </location>
</feature>
<reference evidence="2 3" key="1">
    <citation type="submission" date="2018-02" db="EMBL/GenBank/DDBJ databases">
        <title>Genomic Encyclopedia of Archaeal and Bacterial Type Strains, Phase II (KMG-II): from individual species to whole genera.</title>
        <authorList>
            <person name="Goeker M."/>
        </authorList>
    </citation>
    <scope>NUCLEOTIDE SEQUENCE [LARGE SCALE GENOMIC DNA]</scope>
    <source>
        <strain evidence="2 3">YU 961-1</strain>
    </source>
</reference>
<keyword evidence="1" id="KW-0472">Membrane</keyword>
<keyword evidence="3" id="KW-1185">Reference proteome</keyword>
<protein>
    <submittedName>
        <fullName evidence="2">Putative ABC transport system permease protein</fullName>
    </submittedName>
</protein>
<gene>
    <name evidence="2" type="ORF">CLV40_13364</name>
</gene>
<proteinExistence type="predicted"/>
<feature type="transmembrane region" description="Helical" evidence="1">
    <location>
        <begin position="373"/>
        <end position="395"/>
    </location>
</feature>